<comment type="caution">
    <text evidence="1">The sequence shown here is derived from an EMBL/GenBank/DDBJ whole genome shotgun (WGS) entry which is preliminary data.</text>
</comment>
<dbReference type="EMBL" id="CAAALY010047729">
    <property type="protein sequence ID" value="VEL20720.1"/>
    <property type="molecule type" value="Genomic_DNA"/>
</dbReference>
<gene>
    <name evidence="1" type="ORF">PXEA_LOCUS14160</name>
</gene>
<sequence>MSSPTICVNSNSDSCDISETDIPAYYDDIIKIRSKNVELSETISLIECPNGTKVYLIIEDTHPDVVVVELCESRVRALLMNEEEIKEQLKDIQLLKMLKEVRFTYLCYIAVDL</sequence>
<keyword evidence="2" id="KW-1185">Reference proteome</keyword>
<proteinExistence type="predicted"/>
<dbReference type="AlphaFoldDB" id="A0A448WUQ7"/>
<dbReference type="Proteomes" id="UP000784294">
    <property type="component" value="Unassembled WGS sequence"/>
</dbReference>
<accession>A0A448WUQ7</accession>
<evidence type="ECO:0000313" key="2">
    <source>
        <dbReference type="Proteomes" id="UP000784294"/>
    </source>
</evidence>
<name>A0A448WUQ7_9PLAT</name>
<reference evidence="1" key="1">
    <citation type="submission" date="2018-11" db="EMBL/GenBank/DDBJ databases">
        <authorList>
            <consortium name="Pathogen Informatics"/>
        </authorList>
    </citation>
    <scope>NUCLEOTIDE SEQUENCE</scope>
</reference>
<organism evidence="1 2">
    <name type="scientific">Protopolystoma xenopodis</name>
    <dbReference type="NCBI Taxonomy" id="117903"/>
    <lineage>
        <taxon>Eukaryota</taxon>
        <taxon>Metazoa</taxon>
        <taxon>Spiralia</taxon>
        <taxon>Lophotrochozoa</taxon>
        <taxon>Platyhelminthes</taxon>
        <taxon>Monogenea</taxon>
        <taxon>Polyopisthocotylea</taxon>
        <taxon>Polystomatidea</taxon>
        <taxon>Polystomatidae</taxon>
        <taxon>Protopolystoma</taxon>
    </lineage>
</organism>
<dbReference type="OrthoDB" id="48306at2759"/>
<protein>
    <submittedName>
        <fullName evidence="1">Uncharacterized protein</fullName>
    </submittedName>
</protein>
<evidence type="ECO:0000313" key="1">
    <source>
        <dbReference type="EMBL" id="VEL20720.1"/>
    </source>
</evidence>